<sequence length="81" mass="9381">MLAVWFMDDGTKHRDTVDVSVQSFSRENLQSLRDQLLTMGVQTTINSDSKGNRLYFIKSSYPVFKKLVKPYIVECMAYKLP</sequence>
<proteinExistence type="predicted"/>
<organism evidence="2 3">
    <name type="scientific">candidate division Kazan bacterium RIFCSPLOWO2_01_FULL_45_19</name>
    <dbReference type="NCBI Taxonomy" id="1798538"/>
    <lineage>
        <taxon>Bacteria</taxon>
        <taxon>Bacteria division Kazan-3B-28</taxon>
    </lineage>
</organism>
<comment type="caution">
    <text evidence="2">The sequence shown here is derived from an EMBL/GenBank/DDBJ whole genome shotgun (WGS) entry which is preliminary data.</text>
</comment>
<dbReference type="Pfam" id="PF03161">
    <property type="entry name" value="LAGLIDADG_2"/>
    <property type="match status" value="1"/>
</dbReference>
<feature type="domain" description="Homing endonuclease LAGLIDADG" evidence="1">
    <location>
        <begin position="2"/>
        <end position="64"/>
    </location>
</feature>
<evidence type="ECO:0000259" key="1">
    <source>
        <dbReference type="Pfam" id="PF03161"/>
    </source>
</evidence>
<dbReference type="InterPro" id="IPR027434">
    <property type="entry name" value="Homing_endonucl"/>
</dbReference>
<dbReference type="InterPro" id="IPR004860">
    <property type="entry name" value="LAGLIDADG_dom"/>
</dbReference>
<dbReference type="GO" id="GO:0004519">
    <property type="term" value="F:endonuclease activity"/>
    <property type="evidence" value="ECO:0007669"/>
    <property type="project" value="InterPro"/>
</dbReference>
<accession>A0A1F4NQJ0</accession>
<dbReference type="EMBL" id="METD01000001">
    <property type="protein sequence ID" value="OGB73719.1"/>
    <property type="molecule type" value="Genomic_DNA"/>
</dbReference>
<gene>
    <name evidence="2" type="ORF">A3K51_02695</name>
</gene>
<evidence type="ECO:0000313" key="2">
    <source>
        <dbReference type="EMBL" id="OGB73719.1"/>
    </source>
</evidence>
<dbReference type="SUPFAM" id="SSF55608">
    <property type="entry name" value="Homing endonucleases"/>
    <property type="match status" value="1"/>
</dbReference>
<dbReference type="Proteomes" id="UP000178085">
    <property type="component" value="Unassembled WGS sequence"/>
</dbReference>
<dbReference type="Gene3D" id="3.10.28.10">
    <property type="entry name" value="Homing endonucleases"/>
    <property type="match status" value="1"/>
</dbReference>
<reference evidence="2 3" key="1">
    <citation type="journal article" date="2016" name="Nat. Commun.">
        <title>Thousands of microbial genomes shed light on interconnected biogeochemical processes in an aquifer system.</title>
        <authorList>
            <person name="Anantharaman K."/>
            <person name="Brown C.T."/>
            <person name="Hug L.A."/>
            <person name="Sharon I."/>
            <person name="Castelle C.J."/>
            <person name="Probst A.J."/>
            <person name="Thomas B.C."/>
            <person name="Singh A."/>
            <person name="Wilkins M.J."/>
            <person name="Karaoz U."/>
            <person name="Brodie E.L."/>
            <person name="Williams K.H."/>
            <person name="Hubbard S.S."/>
            <person name="Banfield J.F."/>
        </authorList>
    </citation>
    <scope>NUCLEOTIDE SEQUENCE [LARGE SCALE GENOMIC DNA]</scope>
</reference>
<dbReference type="AlphaFoldDB" id="A0A1F4NQJ0"/>
<protein>
    <recommendedName>
        <fullName evidence="1">Homing endonuclease LAGLIDADG domain-containing protein</fullName>
    </recommendedName>
</protein>
<name>A0A1F4NQJ0_UNCK3</name>
<evidence type="ECO:0000313" key="3">
    <source>
        <dbReference type="Proteomes" id="UP000178085"/>
    </source>
</evidence>